<organism evidence="2 3">
    <name type="scientific">Vairimorpha ceranae</name>
    <dbReference type="NCBI Taxonomy" id="40302"/>
    <lineage>
        <taxon>Eukaryota</taxon>
        <taxon>Fungi</taxon>
        <taxon>Fungi incertae sedis</taxon>
        <taxon>Microsporidia</taxon>
        <taxon>Nosematidae</taxon>
        <taxon>Vairimorpha</taxon>
    </lineage>
</organism>
<dbReference type="VEuPathDB" id="MicrosporidiaDB:G9O61_00g004440"/>
<dbReference type="AlphaFoldDB" id="A0A0F9YST8"/>
<comment type="caution">
    <text evidence="2">The sequence shown here is derived from an EMBL/GenBank/DDBJ whole genome shotgun (WGS) entry which is preliminary data.</text>
</comment>
<feature type="compositionally biased region" description="Basic and acidic residues" evidence="1">
    <location>
        <begin position="211"/>
        <end position="220"/>
    </location>
</feature>
<evidence type="ECO:0000256" key="1">
    <source>
        <dbReference type="SAM" id="MobiDB-lite"/>
    </source>
</evidence>
<proteinExistence type="predicted"/>
<protein>
    <submittedName>
        <fullName evidence="2">Uncharacterized protein</fullName>
    </submittedName>
</protein>
<dbReference type="RefSeq" id="XP_024331359.1">
    <property type="nucleotide sequence ID" value="XM_024474161.1"/>
</dbReference>
<evidence type="ECO:0000313" key="2">
    <source>
        <dbReference type="EMBL" id="KKO75617.1"/>
    </source>
</evidence>
<dbReference type="EMBL" id="JPQZ01000016">
    <property type="protein sequence ID" value="KKO75617.1"/>
    <property type="molecule type" value="Genomic_DNA"/>
</dbReference>
<dbReference type="Proteomes" id="UP000034350">
    <property type="component" value="Unassembled WGS sequence"/>
</dbReference>
<feature type="compositionally biased region" description="Basic and acidic residues" evidence="1">
    <location>
        <begin position="127"/>
        <end position="146"/>
    </location>
</feature>
<gene>
    <name evidence="2" type="ORF">AAJ76_1600047504</name>
</gene>
<accession>A0A0F9YST8</accession>
<feature type="compositionally biased region" description="Acidic residues" evidence="1">
    <location>
        <begin position="194"/>
        <end position="210"/>
    </location>
</feature>
<dbReference type="GeneID" id="36319070"/>
<dbReference type="VEuPathDB" id="MicrosporidiaDB:AAJ76_1600047504"/>
<dbReference type="VEuPathDB" id="MicrosporidiaDB:NCER_100061"/>
<feature type="region of interest" description="Disordered" evidence="1">
    <location>
        <begin position="127"/>
        <end position="264"/>
    </location>
</feature>
<keyword evidence="3" id="KW-1185">Reference proteome</keyword>
<sequence>MSRFLRSLCQYCRVYNVANDQQEIYVVSLDYKKDTTHQKLNCKEEHFLYENFRTDRRKMKNSSDKKLTNASFDSTNSHFKTGERGTNFCCVPKYQEPCDSIKRNECSDAPEYQLPYQSFEDPEYEEIWDKGKGDNSKKDEDCKSFEDPEYEEIWEKGKGDNSKKDVDRQSSESHEYEEIWEKGKDDNGKKDEDCQSFEDPEYEDIWEEEKDNNTKEESDQHISTSTPERAKSQIFDDNLSLVPISKNSTGKGCQKDDDQSEKKKNFRKSVVIIIYTVQETDKNSEN</sequence>
<name>A0A0F9YST8_9MICR</name>
<feature type="compositionally biased region" description="Basic and acidic residues" evidence="1">
    <location>
        <begin position="253"/>
        <end position="263"/>
    </location>
</feature>
<reference evidence="2 3" key="1">
    <citation type="journal article" date="2015" name="Environ. Microbiol.">
        <title>Genome analyses suggest the presence of polyploidy and recent human-driven expansions in eight global populations of the honeybee pathogen Nosema ceranae.</title>
        <authorList>
            <person name="Pelin A."/>
            <person name="Selman M."/>
            <person name="Aris-Brosou S."/>
            <person name="Farinelli L."/>
            <person name="Corradi N."/>
        </authorList>
    </citation>
    <scope>NUCLEOTIDE SEQUENCE [LARGE SCALE GENOMIC DNA]</scope>
    <source>
        <strain evidence="2 3">PA08 1199</strain>
    </source>
</reference>
<feature type="compositionally biased region" description="Basic and acidic residues" evidence="1">
    <location>
        <begin position="153"/>
        <end position="193"/>
    </location>
</feature>
<evidence type="ECO:0000313" key="3">
    <source>
        <dbReference type="Proteomes" id="UP000034350"/>
    </source>
</evidence>